<accession>A0A1J1LS97</accession>
<evidence type="ECO:0000313" key="2">
    <source>
        <dbReference type="Proteomes" id="UP000184315"/>
    </source>
</evidence>
<dbReference type="EMBL" id="CZDF01000174">
    <property type="protein sequence ID" value="CUR35475.1"/>
    <property type="molecule type" value="Genomic_DNA"/>
</dbReference>
<reference evidence="2" key="1">
    <citation type="submission" date="2015-10" db="EMBL/GenBank/DDBJ databases">
        <authorList>
            <person name="Regsiter A."/>
            <person name="william w."/>
        </authorList>
    </citation>
    <scope>NUCLEOTIDE SEQUENCE [LARGE SCALE GENOMIC DNA]</scope>
</reference>
<dbReference type="OrthoDB" id="458113at2"/>
<name>A0A1J1LS97_9CYAN</name>
<proteinExistence type="predicted"/>
<protein>
    <submittedName>
        <fullName evidence="1">Uncharacterized protein</fullName>
    </submittedName>
</protein>
<organism evidence="1 2">
    <name type="scientific">Planktothrix tepida PCC 9214</name>
    <dbReference type="NCBI Taxonomy" id="671072"/>
    <lineage>
        <taxon>Bacteria</taxon>
        <taxon>Bacillati</taxon>
        <taxon>Cyanobacteriota</taxon>
        <taxon>Cyanophyceae</taxon>
        <taxon>Oscillatoriophycideae</taxon>
        <taxon>Oscillatoriales</taxon>
        <taxon>Microcoleaceae</taxon>
        <taxon>Planktothrix</taxon>
    </lineage>
</organism>
<gene>
    <name evidence="1" type="ORF">PL9214670101</name>
</gene>
<dbReference type="Proteomes" id="UP000184315">
    <property type="component" value="Unassembled WGS sequence"/>
</dbReference>
<dbReference type="RefSeq" id="WP_072722438.1">
    <property type="nucleotide sequence ID" value="NZ_LN889815.1"/>
</dbReference>
<sequence length="175" mass="19545">MIRQVDLNEVRNRVMNSRQQGIDLPSSPNRAVYVDNDGNILTNPQLGQERKLSQVPQKPFAATLMQDRQVVAQKLPPTAQEMTVNGVTGWVYDITSEVGDAYTMFIFNDGSLYQVMVLFPEVAGHYSPADGHLFPNGCICLNEEHGYPTLEQAYAKSVLWATGFSIYTRTGDFPL</sequence>
<keyword evidence="2" id="KW-1185">Reference proteome</keyword>
<dbReference type="STRING" id="671072.PL9214670101"/>
<evidence type="ECO:0000313" key="1">
    <source>
        <dbReference type="EMBL" id="CUR35475.1"/>
    </source>
</evidence>
<dbReference type="AlphaFoldDB" id="A0A1J1LS97"/>